<reference evidence="1 2" key="2">
    <citation type="journal article" date="2022" name="Mol. Ecol. Resour.">
        <title>The genomes of chicory, endive, great burdock and yacon provide insights into Asteraceae paleo-polyploidization history and plant inulin production.</title>
        <authorList>
            <person name="Fan W."/>
            <person name="Wang S."/>
            <person name="Wang H."/>
            <person name="Wang A."/>
            <person name="Jiang F."/>
            <person name="Liu H."/>
            <person name="Zhao H."/>
            <person name="Xu D."/>
            <person name="Zhang Y."/>
        </authorList>
    </citation>
    <scope>NUCLEOTIDE SEQUENCE [LARGE SCALE GENOMIC DNA]</scope>
    <source>
        <strain evidence="2">cv. Yunnan</strain>
        <tissue evidence="1">Leaves</tissue>
    </source>
</reference>
<accession>A0ACB9BUH2</accession>
<dbReference type="EMBL" id="CM042039">
    <property type="protein sequence ID" value="KAI3725702.1"/>
    <property type="molecule type" value="Genomic_DNA"/>
</dbReference>
<evidence type="ECO:0000313" key="1">
    <source>
        <dbReference type="EMBL" id="KAI3725702.1"/>
    </source>
</evidence>
<keyword evidence="2" id="KW-1185">Reference proteome</keyword>
<proteinExistence type="predicted"/>
<sequence length="91" mass="10291">MAKTKRTKSVRRGAPARMRADPWCMTKTIRWKRRAVTVVRDFPPGCGSAWLKEQPRGTAKRALLQEDPVTDQGSDEEEPEEDAAEPPEVVE</sequence>
<evidence type="ECO:0000313" key="2">
    <source>
        <dbReference type="Proteomes" id="UP001056120"/>
    </source>
</evidence>
<reference evidence="2" key="1">
    <citation type="journal article" date="2022" name="Mol. Ecol. Resour.">
        <title>The genomes of chicory, endive, great burdock and yacon provide insights into Asteraceae palaeo-polyploidization history and plant inulin production.</title>
        <authorList>
            <person name="Fan W."/>
            <person name="Wang S."/>
            <person name="Wang H."/>
            <person name="Wang A."/>
            <person name="Jiang F."/>
            <person name="Liu H."/>
            <person name="Zhao H."/>
            <person name="Xu D."/>
            <person name="Zhang Y."/>
        </authorList>
    </citation>
    <scope>NUCLEOTIDE SEQUENCE [LARGE SCALE GENOMIC DNA]</scope>
    <source>
        <strain evidence="2">cv. Yunnan</strain>
    </source>
</reference>
<gene>
    <name evidence="1" type="ORF">L1987_65494</name>
</gene>
<name>A0ACB9BUH2_9ASTR</name>
<protein>
    <submittedName>
        <fullName evidence="1">Uncharacterized protein</fullName>
    </submittedName>
</protein>
<organism evidence="1 2">
    <name type="scientific">Smallanthus sonchifolius</name>
    <dbReference type="NCBI Taxonomy" id="185202"/>
    <lineage>
        <taxon>Eukaryota</taxon>
        <taxon>Viridiplantae</taxon>
        <taxon>Streptophyta</taxon>
        <taxon>Embryophyta</taxon>
        <taxon>Tracheophyta</taxon>
        <taxon>Spermatophyta</taxon>
        <taxon>Magnoliopsida</taxon>
        <taxon>eudicotyledons</taxon>
        <taxon>Gunneridae</taxon>
        <taxon>Pentapetalae</taxon>
        <taxon>asterids</taxon>
        <taxon>campanulids</taxon>
        <taxon>Asterales</taxon>
        <taxon>Asteraceae</taxon>
        <taxon>Asteroideae</taxon>
        <taxon>Heliantheae alliance</taxon>
        <taxon>Millerieae</taxon>
        <taxon>Smallanthus</taxon>
    </lineage>
</organism>
<dbReference type="Proteomes" id="UP001056120">
    <property type="component" value="Linkage Group LG22"/>
</dbReference>
<comment type="caution">
    <text evidence="1">The sequence shown here is derived from an EMBL/GenBank/DDBJ whole genome shotgun (WGS) entry which is preliminary data.</text>
</comment>